<dbReference type="RefSeq" id="WP_109732726.1">
    <property type="nucleotide sequence ID" value="NZ_BAAACK010000025.1"/>
</dbReference>
<dbReference type="Pfam" id="PF00005">
    <property type="entry name" value="ABC_tran"/>
    <property type="match status" value="2"/>
</dbReference>
<evidence type="ECO:0000256" key="5">
    <source>
        <dbReference type="ARBA" id="ARBA00022741"/>
    </source>
</evidence>
<dbReference type="GO" id="GO:0005886">
    <property type="term" value="C:plasma membrane"/>
    <property type="evidence" value="ECO:0007669"/>
    <property type="project" value="UniProtKB-SubCell"/>
</dbReference>
<dbReference type="Proteomes" id="UP000245845">
    <property type="component" value="Unassembled WGS sequence"/>
</dbReference>
<comment type="caution">
    <text evidence="10">The sequence shown here is derived from an EMBL/GenBank/DDBJ whole genome shotgun (WGS) entry which is preliminary data.</text>
</comment>
<evidence type="ECO:0000256" key="1">
    <source>
        <dbReference type="ARBA" id="ARBA00004202"/>
    </source>
</evidence>
<dbReference type="OrthoDB" id="9771863at2"/>
<dbReference type="CDD" id="cd03215">
    <property type="entry name" value="ABC_Carb_Monos_II"/>
    <property type="match status" value="1"/>
</dbReference>
<keyword evidence="5" id="KW-0547">Nucleotide-binding</keyword>
<dbReference type="AlphaFoldDB" id="A0A2Y9C640"/>
<evidence type="ECO:0000313" key="10">
    <source>
        <dbReference type="EMBL" id="PWJ23893.1"/>
    </source>
</evidence>
<keyword evidence="8" id="KW-0472">Membrane</keyword>
<keyword evidence="2" id="KW-0813">Transport</keyword>
<name>A0A2Y9C640_9FIRM</name>
<dbReference type="InterPro" id="IPR027417">
    <property type="entry name" value="P-loop_NTPase"/>
</dbReference>
<organism evidence="10 11">
    <name type="scientific">Faecalicatena orotica</name>
    <dbReference type="NCBI Taxonomy" id="1544"/>
    <lineage>
        <taxon>Bacteria</taxon>
        <taxon>Bacillati</taxon>
        <taxon>Bacillota</taxon>
        <taxon>Clostridia</taxon>
        <taxon>Lachnospirales</taxon>
        <taxon>Lachnospiraceae</taxon>
        <taxon>Faecalicatena</taxon>
    </lineage>
</organism>
<dbReference type="PROSITE" id="PS00211">
    <property type="entry name" value="ABC_TRANSPORTER_1"/>
    <property type="match status" value="1"/>
</dbReference>
<comment type="subcellular location">
    <subcellularLocation>
        <location evidence="1">Cell membrane</location>
        <topology evidence="1">Peripheral membrane protein</topology>
    </subcellularLocation>
</comment>
<dbReference type="CDD" id="cd03216">
    <property type="entry name" value="ABC_Carb_Monos_I"/>
    <property type="match status" value="1"/>
</dbReference>
<gene>
    <name evidence="10" type="ORF">A8806_112140</name>
</gene>
<feature type="domain" description="ABC transporter" evidence="9">
    <location>
        <begin position="7"/>
        <end position="244"/>
    </location>
</feature>
<accession>A0A2Y9C640</accession>
<dbReference type="InterPro" id="IPR050107">
    <property type="entry name" value="ABC_carbohydrate_import_ATPase"/>
</dbReference>
<keyword evidence="11" id="KW-1185">Reference proteome</keyword>
<dbReference type="Gene3D" id="3.40.50.300">
    <property type="entry name" value="P-loop containing nucleotide triphosphate hydrolases"/>
    <property type="match status" value="2"/>
</dbReference>
<dbReference type="PANTHER" id="PTHR43790:SF9">
    <property type="entry name" value="GALACTOFURANOSE TRANSPORTER ATP-BINDING PROTEIN YTFR"/>
    <property type="match status" value="1"/>
</dbReference>
<reference evidence="10 11" key="1">
    <citation type="submission" date="2018-05" db="EMBL/GenBank/DDBJ databases">
        <title>The Hungate 1000. A catalogue of reference genomes from the rumen microbiome.</title>
        <authorList>
            <person name="Kelly W."/>
        </authorList>
    </citation>
    <scope>NUCLEOTIDE SEQUENCE [LARGE SCALE GENOMIC DNA]</scope>
    <source>
        <strain evidence="10 11">NLAE-zl-C242</strain>
    </source>
</reference>
<protein>
    <submittedName>
        <fullName evidence="10">Ribose transport system ATP-binding protein</fullName>
    </submittedName>
</protein>
<proteinExistence type="predicted"/>
<dbReference type="GO" id="GO:0016887">
    <property type="term" value="F:ATP hydrolysis activity"/>
    <property type="evidence" value="ECO:0007669"/>
    <property type="project" value="InterPro"/>
</dbReference>
<evidence type="ECO:0000313" key="11">
    <source>
        <dbReference type="Proteomes" id="UP000245845"/>
    </source>
</evidence>
<dbReference type="PANTHER" id="PTHR43790">
    <property type="entry name" value="CARBOHYDRATE TRANSPORT ATP-BINDING PROTEIN MG119-RELATED"/>
    <property type="match status" value="1"/>
</dbReference>
<keyword evidence="3" id="KW-1003">Cell membrane</keyword>
<evidence type="ECO:0000256" key="6">
    <source>
        <dbReference type="ARBA" id="ARBA00022840"/>
    </source>
</evidence>
<dbReference type="GO" id="GO:0005524">
    <property type="term" value="F:ATP binding"/>
    <property type="evidence" value="ECO:0007669"/>
    <property type="project" value="UniProtKB-KW"/>
</dbReference>
<dbReference type="SMART" id="SM00382">
    <property type="entry name" value="AAA"/>
    <property type="match status" value="2"/>
</dbReference>
<evidence type="ECO:0000256" key="7">
    <source>
        <dbReference type="ARBA" id="ARBA00022967"/>
    </source>
</evidence>
<dbReference type="InterPro" id="IPR017871">
    <property type="entry name" value="ABC_transporter-like_CS"/>
</dbReference>
<evidence type="ECO:0000259" key="9">
    <source>
        <dbReference type="PROSITE" id="PS50893"/>
    </source>
</evidence>
<dbReference type="SUPFAM" id="SSF52540">
    <property type="entry name" value="P-loop containing nucleoside triphosphate hydrolases"/>
    <property type="match status" value="2"/>
</dbReference>
<dbReference type="InterPro" id="IPR003439">
    <property type="entry name" value="ABC_transporter-like_ATP-bd"/>
</dbReference>
<dbReference type="InterPro" id="IPR003593">
    <property type="entry name" value="AAA+_ATPase"/>
</dbReference>
<keyword evidence="7" id="KW-1278">Translocase</keyword>
<dbReference type="FunFam" id="3.40.50.300:FF:000127">
    <property type="entry name" value="Ribose import ATP-binding protein RbsA"/>
    <property type="match status" value="1"/>
</dbReference>
<evidence type="ECO:0000256" key="8">
    <source>
        <dbReference type="ARBA" id="ARBA00023136"/>
    </source>
</evidence>
<keyword evidence="4" id="KW-0677">Repeat</keyword>
<keyword evidence="6 10" id="KW-0067">ATP-binding</keyword>
<evidence type="ECO:0000256" key="2">
    <source>
        <dbReference type="ARBA" id="ARBA00022448"/>
    </source>
</evidence>
<feature type="domain" description="ABC transporter" evidence="9">
    <location>
        <begin position="249"/>
        <end position="499"/>
    </location>
</feature>
<evidence type="ECO:0000256" key="4">
    <source>
        <dbReference type="ARBA" id="ARBA00022737"/>
    </source>
</evidence>
<sequence length="499" mass="55266">MRDEVMLSLEHVVKQFPGVRAVDDVSFEVKTGEIHALLGHNGAGKSTLVKIISGAYRKDSGTITLDSEEINLTSPQEGIKKGIGMVYQELDLIPDLCGDENIFLGQNRFRNRLGLIDAQKRRKEAEKIISGFGIDIDLTVPVRKLGVSKQQLIAIAKAISRKTKVLIFDEPTAALNNAEADRLFGIMKMLAGQGVSIIWITHRLDEILETADRVTLMREGRRVTTKAIDQITMKEIVTELTGVTEEEQISSVNISNKTEEKLISCNHISSGKIFQDISFDLYRGEVLGITGLIGCGATEIAKTLFAVQKLSGGEVYIKGEKAEPFSPEIAAQKGIAFISEDRKVEGLNLKGDVQNNIVLTMSRQWSRFGFLNQKMEKKSAEEMVKKLDIKISDLGQLVNTLSGGNQQKIVLAKWLLKNAEVFVMCEPTRGIDIGAKREIHKMIRNLAEEGKAVLVVSSEVEEIIDTCDRVIILYDGRIKGELLSKDCVKKSMLDTMYGI</sequence>
<dbReference type="PROSITE" id="PS50893">
    <property type="entry name" value="ABC_TRANSPORTER_2"/>
    <property type="match status" value="2"/>
</dbReference>
<evidence type="ECO:0000256" key="3">
    <source>
        <dbReference type="ARBA" id="ARBA00022475"/>
    </source>
</evidence>
<dbReference type="EMBL" id="QGDL01000012">
    <property type="protein sequence ID" value="PWJ23893.1"/>
    <property type="molecule type" value="Genomic_DNA"/>
</dbReference>